<feature type="transmembrane region" description="Helical" evidence="1">
    <location>
        <begin position="502"/>
        <end position="521"/>
    </location>
</feature>
<feature type="domain" description="DZANK-type" evidence="2">
    <location>
        <begin position="3"/>
        <end position="59"/>
    </location>
</feature>
<feature type="transmembrane region" description="Helical" evidence="1">
    <location>
        <begin position="224"/>
        <end position="245"/>
    </location>
</feature>
<dbReference type="Pfam" id="PF12773">
    <property type="entry name" value="DZR"/>
    <property type="match status" value="1"/>
</dbReference>
<organism evidence="3 4">
    <name type="scientific">Bacillus methanolicus (strain MGA3 / ATCC 53907)</name>
    <dbReference type="NCBI Taxonomy" id="796606"/>
    <lineage>
        <taxon>Bacteria</taxon>
        <taxon>Bacillati</taxon>
        <taxon>Bacillota</taxon>
        <taxon>Bacilli</taxon>
        <taxon>Bacillales</taxon>
        <taxon>Bacillaceae</taxon>
        <taxon>Bacillus</taxon>
    </lineage>
</organism>
<feature type="transmembrane region" description="Helical" evidence="1">
    <location>
        <begin position="98"/>
        <end position="119"/>
    </location>
</feature>
<dbReference type="KEGG" id="bmet:BMMGA3_15265"/>
<name>I3EB58_BACMM</name>
<proteinExistence type="predicted"/>
<evidence type="ECO:0000313" key="3">
    <source>
        <dbReference type="EMBL" id="AIE61410.1"/>
    </source>
</evidence>
<dbReference type="AlphaFoldDB" id="I3EB58"/>
<evidence type="ECO:0000259" key="2">
    <source>
        <dbReference type="Pfam" id="PF12773"/>
    </source>
</evidence>
<feature type="transmembrane region" description="Helical" evidence="1">
    <location>
        <begin position="457"/>
        <end position="482"/>
    </location>
</feature>
<feature type="transmembrane region" description="Helical" evidence="1">
    <location>
        <begin position="308"/>
        <end position="331"/>
    </location>
</feature>
<evidence type="ECO:0000256" key="1">
    <source>
        <dbReference type="SAM" id="Phobius"/>
    </source>
</evidence>
<accession>I3EB58</accession>
<reference evidence="3 4" key="1">
    <citation type="journal article" date="2015" name="BMC Genomics">
        <title>Transcriptome analysis of thermophilic methylotrophic Bacillus methanolicus MGA3 using RNA-sequencing provides detailed insights into its previously uncharted transcriptional landscape.</title>
        <authorList>
            <person name="Irla M."/>
            <person name="Neshat A."/>
            <person name="Brautaset T."/>
            <person name="Ruckert C."/>
            <person name="Kalinowski J."/>
            <person name="Wendisch V.F."/>
        </authorList>
    </citation>
    <scope>NUCLEOTIDE SEQUENCE [LARGE SCALE GENOMIC DNA]</scope>
    <source>
        <strain evidence="4">MGA3 / ATCC 53907</strain>
    </source>
</reference>
<dbReference type="STRING" id="796606.BMMGA3_15265"/>
<keyword evidence="4" id="KW-1185">Reference proteome</keyword>
<feature type="transmembrane region" description="Helical" evidence="1">
    <location>
        <begin position="361"/>
        <end position="385"/>
    </location>
</feature>
<feature type="transmembrane region" description="Helical" evidence="1">
    <location>
        <begin position="190"/>
        <end position="212"/>
    </location>
</feature>
<dbReference type="Proteomes" id="UP000027602">
    <property type="component" value="Chromosome"/>
</dbReference>
<feature type="transmembrane region" description="Helical" evidence="1">
    <location>
        <begin position="265"/>
        <end position="288"/>
    </location>
</feature>
<dbReference type="EMBL" id="CP007739">
    <property type="protein sequence ID" value="AIE61410.1"/>
    <property type="molecule type" value="Genomic_DNA"/>
</dbReference>
<dbReference type="HOGENOM" id="CLU_602495_0_0_9"/>
<protein>
    <submittedName>
        <fullName evidence="3">Putative membrane protein</fullName>
    </submittedName>
</protein>
<keyword evidence="1" id="KW-0812">Transmembrane</keyword>
<gene>
    <name evidence="3" type="ORF">BMMGA3_15265</name>
</gene>
<keyword evidence="1" id="KW-0472">Membrane</keyword>
<sequence length="525" mass="58324">MYCSTCGAKNSASNNYCIIDGTKLKPYQGKYSLNISVSQYCSHCGNAVSAADNYCGSCGTTIHSYKKMSTKDVINPLIANVQKTRAIPKLNMKFFKPALFSSIAALLFVFMMSFVLFHMNKEATESFLKKELNIDINETIKYAESATDTNLPEPDSLFGLTDMVMVSHFMAPVLKADINIDEPVSVNMKLFSGVMIFLLIPMLSLFVSGIIYQKITKEISPANLFYGSIAVGILYGLLLAIVSLFSGFDYGIKNKFLSINIHTSYSIFSALIKGFGFAFLFSFIGMLFSINFKKATGHLSQVHIYGEAIHQGISTFFRSMLAFSVISIIIFKMTTDRYINQIAELFGDAAAEKIINKSFHFALVIGTQIGLYIWNLASFGTLQFIKRSVHEESELSYSLFKGAEASGGFTHSDYLYNFQEIIDGSDFGFYTKLGILLLIILFIWSGYRISKNASNTLASIAIYGFVYSLLISLLIAITKFHFSASGNEFSLEVILGFSAIKGFIKNYLISFIFAYAGTFIGKWKS</sequence>
<evidence type="ECO:0000313" key="4">
    <source>
        <dbReference type="Proteomes" id="UP000027602"/>
    </source>
</evidence>
<dbReference type="RefSeq" id="WP_003346555.1">
    <property type="nucleotide sequence ID" value="NZ_ADWW01000001.1"/>
</dbReference>
<feature type="transmembrane region" description="Helical" evidence="1">
    <location>
        <begin position="427"/>
        <end position="445"/>
    </location>
</feature>
<keyword evidence="1" id="KW-1133">Transmembrane helix</keyword>
<dbReference type="eggNOG" id="ENOG50339DX">
    <property type="taxonomic scope" value="Bacteria"/>
</dbReference>
<dbReference type="OrthoDB" id="1707224at2"/>
<dbReference type="InterPro" id="IPR025874">
    <property type="entry name" value="DZR"/>
</dbReference>